<reference evidence="8" key="1">
    <citation type="submission" date="2023-03" db="EMBL/GenBank/DDBJ databases">
        <title>Massive genome expansion in bonnet fungi (Mycena s.s.) driven by repeated elements and novel gene families across ecological guilds.</title>
        <authorList>
            <consortium name="Lawrence Berkeley National Laboratory"/>
            <person name="Harder C.B."/>
            <person name="Miyauchi S."/>
            <person name="Viragh M."/>
            <person name="Kuo A."/>
            <person name="Thoen E."/>
            <person name="Andreopoulos B."/>
            <person name="Lu D."/>
            <person name="Skrede I."/>
            <person name="Drula E."/>
            <person name="Henrissat B."/>
            <person name="Morin E."/>
            <person name="Kohler A."/>
            <person name="Barry K."/>
            <person name="LaButti K."/>
            <person name="Morin E."/>
            <person name="Salamov A."/>
            <person name="Lipzen A."/>
            <person name="Mereny Z."/>
            <person name="Hegedus B."/>
            <person name="Baldrian P."/>
            <person name="Stursova M."/>
            <person name="Weitz H."/>
            <person name="Taylor A."/>
            <person name="Grigoriev I.V."/>
            <person name="Nagy L.G."/>
            <person name="Martin F."/>
            <person name="Kauserud H."/>
        </authorList>
    </citation>
    <scope>NUCLEOTIDE SEQUENCE</scope>
    <source>
        <strain evidence="8">CBHHK067</strain>
    </source>
</reference>
<comment type="similarity">
    <text evidence="1 6">Belongs to the peptidase A1 family.</text>
</comment>
<dbReference type="PANTHER" id="PTHR47966:SF6">
    <property type="entry name" value="PEPTIDASE A1 DOMAIN-CONTAINING PROTEIN"/>
    <property type="match status" value="1"/>
</dbReference>
<evidence type="ECO:0000259" key="7">
    <source>
        <dbReference type="PROSITE" id="PS51767"/>
    </source>
</evidence>
<proteinExistence type="inferred from homology"/>
<feature type="domain" description="Peptidase A1" evidence="7">
    <location>
        <begin position="105"/>
        <end position="419"/>
    </location>
</feature>
<evidence type="ECO:0000313" key="9">
    <source>
        <dbReference type="Proteomes" id="UP001221757"/>
    </source>
</evidence>
<dbReference type="Pfam" id="PF00026">
    <property type="entry name" value="Asp"/>
    <property type="match status" value="1"/>
</dbReference>
<feature type="active site" evidence="5">
    <location>
        <position position="315"/>
    </location>
</feature>
<comment type="caution">
    <text evidence="8">The sequence shown here is derived from an EMBL/GenBank/DDBJ whole genome shotgun (WGS) entry which is preliminary data.</text>
</comment>
<evidence type="ECO:0000256" key="6">
    <source>
        <dbReference type="RuleBase" id="RU000454"/>
    </source>
</evidence>
<keyword evidence="4 6" id="KW-0378">Hydrolase</keyword>
<dbReference type="InterPro" id="IPR034164">
    <property type="entry name" value="Pepsin-like_dom"/>
</dbReference>
<dbReference type="InterPro" id="IPR033121">
    <property type="entry name" value="PEPTIDASE_A1"/>
</dbReference>
<dbReference type="InterPro" id="IPR021109">
    <property type="entry name" value="Peptidase_aspartic_dom_sf"/>
</dbReference>
<evidence type="ECO:0000256" key="4">
    <source>
        <dbReference type="ARBA" id="ARBA00022801"/>
    </source>
</evidence>
<dbReference type="PROSITE" id="PS51767">
    <property type="entry name" value="PEPTIDASE_A1"/>
    <property type="match status" value="1"/>
</dbReference>
<dbReference type="PROSITE" id="PS00141">
    <property type="entry name" value="ASP_PROTEASE"/>
    <property type="match status" value="1"/>
</dbReference>
<keyword evidence="3 6" id="KW-0064">Aspartyl protease</keyword>
<evidence type="ECO:0000256" key="2">
    <source>
        <dbReference type="ARBA" id="ARBA00022670"/>
    </source>
</evidence>
<evidence type="ECO:0000313" key="8">
    <source>
        <dbReference type="EMBL" id="KAJ7694421.1"/>
    </source>
</evidence>
<evidence type="ECO:0000256" key="3">
    <source>
        <dbReference type="ARBA" id="ARBA00022750"/>
    </source>
</evidence>
<dbReference type="InterPro" id="IPR001461">
    <property type="entry name" value="Aspartic_peptidase_A1"/>
</dbReference>
<dbReference type="GO" id="GO:0006508">
    <property type="term" value="P:proteolysis"/>
    <property type="evidence" value="ECO:0007669"/>
    <property type="project" value="UniProtKB-KW"/>
</dbReference>
<name>A0AAD7GH44_MYCRO</name>
<organism evidence="8 9">
    <name type="scientific">Mycena rosella</name>
    <name type="common">Pink bonnet</name>
    <name type="synonym">Agaricus rosellus</name>
    <dbReference type="NCBI Taxonomy" id="1033263"/>
    <lineage>
        <taxon>Eukaryota</taxon>
        <taxon>Fungi</taxon>
        <taxon>Dikarya</taxon>
        <taxon>Basidiomycota</taxon>
        <taxon>Agaricomycotina</taxon>
        <taxon>Agaricomycetes</taxon>
        <taxon>Agaricomycetidae</taxon>
        <taxon>Agaricales</taxon>
        <taxon>Marasmiineae</taxon>
        <taxon>Mycenaceae</taxon>
        <taxon>Mycena</taxon>
    </lineage>
</organism>
<dbReference type="SUPFAM" id="SSF50630">
    <property type="entry name" value="Acid proteases"/>
    <property type="match status" value="1"/>
</dbReference>
<dbReference type="PRINTS" id="PR00792">
    <property type="entry name" value="PEPSIN"/>
</dbReference>
<feature type="active site" evidence="5">
    <location>
        <position position="123"/>
    </location>
</feature>
<gene>
    <name evidence="8" type="ORF">B0H17DRAFT_1159153</name>
</gene>
<dbReference type="FunFam" id="2.40.70.10:FF:000115">
    <property type="entry name" value="Lysosomal aspartic protease"/>
    <property type="match status" value="1"/>
</dbReference>
<protein>
    <submittedName>
        <fullName evidence="8">Aspartic peptidase domain-containing protein</fullName>
    </submittedName>
</protein>
<keyword evidence="9" id="KW-1185">Reference proteome</keyword>
<dbReference type="AlphaFoldDB" id="A0AAD7GH44"/>
<dbReference type="EMBL" id="JARKIE010000042">
    <property type="protein sequence ID" value="KAJ7694421.1"/>
    <property type="molecule type" value="Genomic_DNA"/>
</dbReference>
<dbReference type="Proteomes" id="UP001221757">
    <property type="component" value="Unassembled WGS sequence"/>
</dbReference>
<dbReference type="InterPro" id="IPR001969">
    <property type="entry name" value="Aspartic_peptidase_AS"/>
</dbReference>
<evidence type="ECO:0000256" key="1">
    <source>
        <dbReference type="ARBA" id="ARBA00007447"/>
    </source>
</evidence>
<dbReference type="Gene3D" id="2.40.70.10">
    <property type="entry name" value="Acid Proteases"/>
    <property type="match status" value="2"/>
</dbReference>
<evidence type="ECO:0000256" key="5">
    <source>
        <dbReference type="PIRSR" id="PIRSR601461-1"/>
    </source>
</evidence>
<dbReference type="GO" id="GO:0004190">
    <property type="term" value="F:aspartic-type endopeptidase activity"/>
    <property type="evidence" value="ECO:0007669"/>
    <property type="project" value="UniProtKB-KW"/>
</dbReference>
<dbReference type="CDD" id="cd05471">
    <property type="entry name" value="pepsin_like"/>
    <property type="match status" value="1"/>
</dbReference>
<sequence>MSSYQIPPPAPPTSCTVPALSSADPIHFPLSRRTGQLSTPNSYLALAERTRARYGVPSYGTPLGRHIVPRPDLELVAEVSAEFGGPPYDPCSIDHLNDQGADTAYLIDITIGTPPQSVAVLLDTGSADLWVAQSPCSACPSSSTLYDSAASWTFSQNSTNITTIAYGDGDQVSGTVARETVQLGPYPVTSQDFLKVNNLTGGTLWGSAAGLLGLAFAPIAITTRSTLWQAAMEHNVVPRPEMAFWLKRGAPNDSPGGSFTFGGTNSSLFIGEVEFQNLALPPETAGYWQLNVSAITLHGTTVEIASGAPSLSIIDVGTTLIGGPAEYVKAIWAAVPGSKPDIDMPGFYQFPCNTTVNITVSFGGTAWPINPIDINIGPASDGACLGAIFVLTETVSPFNVNWKNVYSVSRLTPPSIGFAELSAVASDQCPLRALPCWHSH</sequence>
<dbReference type="PANTHER" id="PTHR47966">
    <property type="entry name" value="BETA-SITE APP-CLEAVING ENZYME, ISOFORM A-RELATED"/>
    <property type="match status" value="1"/>
</dbReference>
<accession>A0AAD7GH44</accession>
<keyword evidence="2 6" id="KW-0645">Protease</keyword>